<gene>
    <name evidence="8" type="ORF">M231_04818</name>
</gene>
<dbReference type="OrthoDB" id="2018619at2759"/>
<dbReference type="GO" id="GO:0005886">
    <property type="term" value="C:plasma membrane"/>
    <property type="evidence" value="ECO:0007669"/>
    <property type="project" value="TreeGrafter"/>
</dbReference>
<evidence type="ECO:0000256" key="5">
    <source>
        <dbReference type="ARBA" id="ARBA00023136"/>
    </source>
</evidence>
<keyword evidence="5 7" id="KW-0472">Membrane</keyword>
<dbReference type="PANTHER" id="PTHR30618">
    <property type="entry name" value="NCS1 FAMILY PURINE/PYRIMIDINE TRANSPORTER"/>
    <property type="match status" value="1"/>
</dbReference>
<feature type="transmembrane region" description="Helical" evidence="7">
    <location>
        <begin position="336"/>
        <end position="359"/>
    </location>
</feature>
<dbReference type="InterPro" id="IPR045225">
    <property type="entry name" value="Uracil/uridine/allantoin_perm"/>
</dbReference>
<feature type="transmembrane region" description="Helical" evidence="7">
    <location>
        <begin position="196"/>
        <end position="216"/>
    </location>
</feature>
<feature type="transmembrane region" description="Helical" evidence="7">
    <location>
        <begin position="379"/>
        <end position="395"/>
    </location>
</feature>
<evidence type="ECO:0000256" key="2">
    <source>
        <dbReference type="ARBA" id="ARBA00008974"/>
    </source>
</evidence>
<organism evidence="8 9">
    <name type="scientific">Tremella mesenterica</name>
    <name type="common">Jelly fungus</name>
    <dbReference type="NCBI Taxonomy" id="5217"/>
    <lineage>
        <taxon>Eukaryota</taxon>
        <taxon>Fungi</taxon>
        <taxon>Dikarya</taxon>
        <taxon>Basidiomycota</taxon>
        <taxon>Agaricomycotina</taxon>
        <taxon>Tremellomycetes</taxon>
        <taxon>Tremellales</taxon>
        <taxon>Tremellaceae</taxon>
        <taxon>Tremella</taxon>
    </lineage>
</organism>
<dbReference type="PANTHER" id="PTHR30618:SF15">
    <property type="entry name" value="NICOTINAMIDE RIBOSIDE TRANSPORTER 1-RELATED"/>
    <property type="match status" value="1"/>
</dbReference>
<dbReference type="VEuPathDB" id="FungiDB:TREMEDRAFT_64403"/>
<proteinExistence type="inferred from homology"/>
<dbReference type="Gene3D" id="1.10.4160.10">
    <property type="entry name" value="Hydantoin permease"/>
    <property type="match status" value="1"/>
</dbReference>
<evidence type="ECO:0000313" key="8">
    <source>
        <dbReference type="EMBL" id="RXK37929.1"/>
    </source>
</evidence>
<dbReference type="CDD" id="cd11482">
    <property type="entry name" value="SLC-NCS1sbd_NRT1-like"/>
    <property type="match status" value="1"/>
</dbReference>
<dbReference type="InterPro" id="IPR001248">
    <property type="entry name" value="Pur-cyt_permease"/>
</dbReference>
<dbReference type="InParanoid" id="A0A4Q1BJM9"/>
<feature type="transmembrane region" description="Helical" evidence="7">
    <location>
        <begin position="401"/>
        <end position="425"/>
    </location>
</feature>
<comment type="caution">
    <text evidence="8">The sequence shown here is derived from an EMBL/GenBank/DDBJ whole genome shotgun (WGS) entry which is preliminary data.</text>
</comment>
<evidence type="ECO:0000256" key="3">
    <source>
        <dbReference type="ARBA" id="ARBA00022692"/>
    </source>
</evidence>
<feature type="transmembrane region" description="Helical" evidence="7">
    <location>
        <begin position="284"/>
        <end position="308"/>
    </location>
</feature>
<dbReference type="Pfam" id="PF02133">
    <property type="entry name" value="Transp_cyt_pur"/>
    <property type="match status" value="1"/>
</dbReference>
<keyword evidence="3 7" id="KW-0812">Transmembrane</keyword>
<reference evidence="8 9" key="1">
    <citation type="submission" date="2016-06" db="EMBL/GenBank/DDBJ databases">
        <title>Evolution of pathogenesis and genome organization in the Tremellales.</title>
        <authorList>
            <person name="Cuomo C."/>
            <person name="Litvintseva A."/>
            <person name="Heitman J."/>
            <person name="Chen Y."/>
            <person name="Sun S."/>
            <person name="Springer D."/>
            <person name="Dromer F."/>
            <person name="Young S."/>
            <person name="Zeng Q."/>
            <person name="Chapman S."/>
            <person name="Gujja S."/>
            <person name="Saif S."/>
            <person name="Birren B."/>
        </authorList>
    </citation>
    <scope>NUCLEOTIDE SEQUENCE [LARGE SCALE GENOMIC DNA]</scope>
    <source>
        <strain evidence="8 9">ATCC 28783</strain>
    </source>
</reference>
<dbReference type="AlphaFoldDB" id="A0A4Q1BJM9"/>
<comment type="similarity">
    <text evidence="2">Belongs to the purine-cytosine permease (2.A.39) family.</text>
</comment>
<comment type="subcellular location">
    <subcellularLocation>
        <location evidence="1">Membrane</location>
        <topology evidence="1">Multi-pass membrane protein</topology>
    </subcellularLocation>
</comment>
<sequence length="565" mass="62331">MSFHKILNLLKVQRDAEDVAHDGVYLNKDTRPLPPSRRTYGPWSFIGLWMVTGSFNIGGYTTGSSILSLGLNVWQAMLVVIIGHCLVALVCLGTGMPGAEWHIGFPILQRSTWGIRGSIFTLCLRILLSFVWCSVQLWWGGKCVKTFIGAIWPSFYRVNHPLAGGTMDVSDFVGFLIFALMCCPVVWVPPERYHKFFIVCSIAMIACVFALLGWAVNAAHGPGALVHNTSELVGVIPAKGSALGWAFVYGISSMLGGIAVHLFNQSDYTRFARRPKDQILSQALIVPLGTILNALIGIIVTSCAAQLYPTEGLLWQPYDLFTAIQNASGNSSRTRAAIAFASIAFILAQLGIAVVENALSGGIDLAGLLPRWFTLRRGGYFTIALAFVFQPWQLLNGASKFLTVIGTFSTFLSPMIAIMIADYFLVRHRKLSLTNLFTNSPHSIYWFNHGFHVRTFICWLIGVLPFTPGLAASVRVENLHGWTKLYNMGFILGFVITFVLYYGSNLIFPIPYATIVDEEDVFGTFTERTESQHEVSFVGPDAEKNGQDEEDVKDVKDVKDVQASV</sequence>
<feature type="transmembrane region" description="Helical" evidence="7">
    <location>
        <begin position="242"/>
        <end position="263"/>
    </location>
</feature>
<evidence type="ECO:0000313" key="9">
    <source>
        <dbReference type="Proteomes" id="UP000289152"/>
    </source>
</evidence>
<feature type="transmembrane region" description="Helical" evidence="7">
    <location>
        <begin position="73"/>
        <end position="96"/>
    </location>
</feature>
<accession>A0A4Q1BJM9</accession>
<protein>
    <recommendedName>
        <fullName evidence="10">Uracil permease</fullName>
    </recommendedName>
</protein>
<keyword evidence="9" id="KW-1185">Reference proteome</keyword>
<evidence type="ECO:0000256" key="1">
    <source>
        <dbReference type="ARBA" id="ARBA00004141"/>
    </source>
</evidence>
<feature type="transmembrane region" description="Helical" evidence="7">
    <location>
        <begin position="485"/>
        <end position="503"/>
    </location>
</feature>
<feature type="transmembrane region" description="Helical" evidence="7">
    <location>
        <begin position="40"/>
        <end position="61"/>
    </location>
</feature>
<feature type="transmembrane region" description="Helical" evidence="7">
    <location>
        <begin position="117"/>
        <end position="139"/>
    </location>
</feature>
<evidence type="ECO:0000256" key="7">
    <source>
        <dbReference type="SAM" id="Phobius"/>
    </source>
</evidence>
<feature type="region of interest" description="Disordered" evidence="6">
    <location>
        <begin position="532"/>
        <end position="565"/>
    </location>
</feature>
<dbReference type="Proteomes" id="UP000289152">
    <property type="component" value="Unassembled WGS sequence"/>
</dbReference>
<dbReference type="GO" id="GO:0015205">
    <property type="term" value="F:nucleobase transmembrane transporter activity"/>
    <property type="evidence" value="ECO:0007669"/>
    <property type="project" value="TreeGrafter"/>
</dbReference>
<keyword evidence="4 7" id="KW-1133">Transmembrane helix</keyword>
<name>A0A4Q1BJM9_TREME</name>
<feature type="transmembrane region" description="Helical" evidence="7">
    <location>
        <begin position="172"/>
        <end position="189"/>
    </location>
</feature>
<evidence type="ECO:0008006" key="10">
    <source>
        <dbReference type="Google" id="ProtNLM"/>
    </source>
</evidence>
<evidence type="ECO:0000256" key="4">
    <source>
        <dbReference type="ARBA" id="ARBA00022989"/>
    </source>
</evidence>
<dbReference type="EMBL" id="SDIL01000057">
    <property type="protein sequence ID" value="RXK37929.1"/>
    <property type="molecule type" value="Genomic_DNA"/>
</dbReference>
<evidence type="ECO:0000256" key="6">
    <source>
        <dbReference type="SAM" id="MobiDB-lite"/>
    </source>
</evidence>
<feature type="compositionally biased region" description="Basic and acidic residues" evidence="6">
    <location>
        <begin position="541"/>
        <end position="565"/>
    </location>
</feature>